<evidence type="ECO:0000313" key="2">
    <source>
        <dbReference type="EMBL" id="EIN05242.1"/>
    </source>
</evidence>
<dbReference type="OMA" id="NHIAQIR"/>
<keyword evidence="3" id="KW-1185">Reference proteome</keyword>
<dbReference type="OrthoDB" id="4743193at2759"/>
<dbReference type="HOGENOM" id="CLU_009487_1_2_1"/>
<protein>
    <recommendedName>
        <fullName evidence="1">DUF6589 domain-containing protein</fullName>
    </recommendedName>
</protein>
<name>R7S5K7_PUNST</name>
<gene>
    <name evidence="2" type="ORF">PUNSTDRAFT_75102</name>
</gene>
<accession>R7S5K7</accession>
<feature type="domain" description="DUF6589" evidence="1">
    <location>
        <begin position="4"/>
        <end position="227"/>
    </location>
</feature>
<dbReference type="RefSeq" id="XP_007387645.1">
    <property type="nucleotide sequence ID" value="XM_007387583.1"/>
</dbReference>
<evidence type="ECO:0000313" key="3">
    <source>
        <dbReference type="Proteomes" id="UP000054196"/>
    </source>
</evidence>
<dbReference type="Proteomes" id="UP000054196">
    <property type="component" value="Unassembled WGS sequence"/>
</dbReference>
<dbReference type="KEGG" id="psq:PUNSTDRAFT_75102"/>
<dbReference type="GeneID" id="18885552"/>
<dbReference type="InterPro" id="IPR046496">
    <property type="entry name" value="DUF6589"/>
</dbReference>
<dbReference type="Pfam" id="PF20231">
    <property type="entry name" value="DUF6589"/>
    <property type="match status" value="1"/>
</dbReference>
<sequence length="244" mass="27746">MFRRDLVTQVENFHHFRRELGELEIVNKPVPDEEIAQTKQVPLRAENYPQGTIQGNIDALVAFLRQSGLGDIPGLRNIAEYVVLVHGDLLTGERIHQIQASRSIKDSPSVQFWSLIFVMGLFHLKMACADAIWKIFLMPSSSRDDPNLLINHIAQIRPRDTGTFTSKTGPGFRRMHEVIQHIGTVSRVDSQAVQYASLEDWAVSNPSWDDVVKLSYELARNNVADRQFHRNTLNALPIALRNQE</sequence>
<evidence type="ECO:0000259" key="1">
    <source>
        <dbReference type="Pfam" id="PF20231"/>
    </source>
</evidence>
<dbReference type="EMBL" id="JH687551">
    <property type="protein sequence ID" value="EIN05242.1"/>
    <property type="molecule type" value="Genomic_DNA"/>
</dbReference>
<dbReference type="AlphaFoldDB" id="R7S5K7"/>
<reference evidence="3" key="1">
    <citation type="journal article" date="2012" name="Science">
        <title>The Paleozoic origin of enzymatic lignin decomposition reconstructed from 31 fungal genomes.</title>
        <authorList>
            <person name="Floudas D."/>
            <person name="Binder M."/>
            <person name="Riley R."/>
            <person name="Barry K."/>
            <person name="Blanchette R.A."/>
            <person name="Henrissat B."/>
            <person name="Martinez A.T."/>
            <person name="Otillar R."/>
            <person name="Spatafora J.W."/>
            <person name="Yadav J.S."/>
            <person name="Aerts A."/>
            <person name="Benoit I."/>
            <person name="Boyd A."/>
            <person name="Carlson A."/>
            <person name="Copeland A."/>
            <person name="Coutinho P.M."/>
            <person name="de Vries R.P."/>
            <person name="Ferreira P."/>
            <person name="Findley K."/>
            <person name="Foster B."/>
            <person name="Gaskell J."/>
            <person name="Glotzer D."/>
            <person name="Gorecki P."/>
            <person name="Heitman J."/>
            <person name="Hesse C."/>
            <person name="Hori C."/>
            <person name="Igarashi K."/>
            <person name="Jurgens J.A."/>
            <person name="Kallen N."/>
            <person name="Kersten P."/>
            <person name="Kohler A."/>
            <person name="Kuees U."/>
            <person name="Kumar T.K.A."/>
            <person name="Kuo A."/>
            <person name="LaButti K."/>
            <person name="Larrondo L.F."/>
            <person name="Lindquist E."/>
            <person name="Ling A."/>
            <person name="Lombard V."/>
            <person name="Lucas S."/>
            <person name="Lundell T."/>
            <person name="Martin R."/>
            <person name="McLaughlin D.J."/>
            <person name="Morgenstern I."/>
            <person name="Morin E."/>
            <person name="Murat C."/>
            <person name="Nagy L.G."/>
            <person name="Nolan M."/>
            <person name="Ohm R.A."/>
            <person name="Patyshakuliyeva A."/>
            <person name="Rokas A."/>
            <person name="Ruiz-Duenas F.J."/>
            <person name="Sabat G."/>
            <person name="Salamov A."/>
            <person name="Samejima M."/>
            <person name="Schmutz J."/>
            <person name="Slot J.C."/>
            <person name="St John F."/>
            <person name="Stenlid J."/>
            <person name="Sun H."/>
            <person name="Sun S."/>
            <person name="Syed K."/>
            <person name="Tsang A."/>
            <person name="Wiebenga A."/>
            <person name="Young D."/>
            <person name="Pisabarro A."/>
            <person name="Eastwood D.C."/>
            <person name="Martin F."/>
            <person name="Cullen D."/>
            <person name="Grigoriev I.V."/>
            <person name="Hibbett D.S."/>
        </authorList>
    </citation>
    <scope>NUCLEOTIDE SEQUENCE [LARGE SCALE GENOMIC DNA]</scope>
    <source>
        <strain evidence="3">HHB-11173 SS5</strain>
    </source>
</reference>
<organism evidence="2 3">
    <name type="scientific">Punctularia strigosozonata (strain HHB-11173)</name>
    <name type="common">White-rot fungus</name>
    <dbReference type="NCBI Taxonomy" id="741275"/>
    <lineage>
        <taxon>Eukaryota</taxon>
        <taxon>Fungi</taxon>
        <taxon>Dikarya</taxon>
        <taxon>Basidiomycota</taxon>
        <taxon>Agaricomycotina</taxon>
        <taxon>Agaricomycetes</taxon>
        <taxon>Corticiales</taxon>
        <taxon>Punctulariaceae</taxon>
        <taxon>Punctularia</taxon>
    </lineage>
</organism>
<proteinExistence type="predicted"/>